<dbReference type="AlphaFoldDB" id="A2G5A3"/>
<gene>
    <name evidence="4" type="ORF">TVAG_112720</name>
</gene>
<dbReference type="InParanoid" id="A2G5A3"/>
<evidence type="ECO:0000313" key="4">
    <source>
        <dbReference type="EMBL" id="EAX87668.1"/>
    </source>
</evidence>
<dbReference type="OrthoDB" id="539213at2759"/>
<feature type="repeat" description="ANK" evidence="3">
    <location>
        <begin position="344"/>
        <end position="376"/>
    </location>
</feature>
<dbReference type="SMART" id="SM00248">
    <property type="entry name" value="ANK"/>
    <property type="match status" value="4"/>
</dbReference>
<dbReference type="RefSeq" id="XP_001300598.1">
    <property type="nucleotide sequence ID" value="XM_001300597.1"/>
</dbReference>
<dbReference type="PROSITE" id="PS50088">
    <property type="entry name" value="ANK_REPEAT"/>
    <property type="match status" value="2"/>
</dbReference>
<evidence type="ECO:0000256" key="2">
    <source>
        <dbReference type="ARBA" id="ARBA00023043"/>
    </source>
</evidence>
<name>A2G5A3_TRIV3</name>
<keyword evidence="1" id="KW-0677">Repeat</keyword>
<evidence type="ECO:0000313" key="5">
    <source>
        <dbReference type="Proteomes" id="UP000001542"/>
    </source>
</evidence>
<sequence>MGSIQMDNPILQRINNCRTSEKVVLLINNVELSINKYFAIAISQKCYTKYLSDNTIAKIDANADVESYNTYNVLREILQYQKAKVEFDDVVMKDLFHIGIELEIKELIDLYKTQVIDKMELDKNNCLQLLEFYFDISPRYPHYCSKLLECCDFISNHFFEIDQNKLKSISKKIGFDILQKIVINDKLLIHDEDSLANFVLSLIEVSEIFSPLIENVHFEFCSESIVNKLIDLSDEINYKNIIISLHDSLLRSRSQNQKLSRYNFITKLAEYKKSNDGKKAFEILDEISKKGFQTMTTAAFAEIVDQNKSIFGNMILREASSKGNLPLVKTLISNDFDKESKDKNGNTSLTIASSNGHLDLVKYLISIGADKEAKNQDGDTPLIRASYNGHLDIVKYLISIGADKDAKDNNGWNSLDCALQNVGMR</sequence>
<dbReference type="KEGG" id="tva:4745321"/>
<evidence type="ECO:0000256" key="3">
    <source>
        <dbReference type="PROSITE-ProRule" id="PRU00023"/>
    </source>
</evidence>
<organism evidence="4 5">
    <name type="scientific">Trichomonas vaginalis (strain ATCC PRA-98 / G3)</name>
    <dbReference type="NCBI Taxonomy" id="412133"/>
    <lineage>
        <taxon>Eukaryota</taxon>
        <taxon>Metamonada</taxon>
        <taxon>Parabasalia</taxon>
        <taxon>Trichomonadida</taxon>
        <taxon>Trichomonadidae</taxon>
        <taxon>Trichomonas</taxon>
    </lineage>
</organism>
<protein>
    <submittedName>
        <fullName evidence="4">Uncharacterized protein</fullName>
    </submittedName>
</protein>
<dbReference type="InterPro" id="IPR036770">
    <property type="entry name" value="Ankyrin_rpt-contain_sf"/>
</dbReference>
<dbReference type="VEuPathDB" id="TrichDB:TVAG_112720"/>
<reference evidence="4" key="1">
    <citation type="submission" date="2006-10" db="EMBL/GenBank/DDBJ databases">
        <authorList>
            <person name="Amadeo P."/>
            <person name="Zhao Q."/>
            <person name="Wortman J."/>
            <person name="Fraser-Liggett C."/>
            <person name="Carlton J."/>
        </authorList>
    </citation>
    <scope>NUCLEOTIDE SEQUENCE</scope>
    <source>
        <strain evidence="4">G3</strain>
    </source>
</reference>
<dbReference type="STRING" id="5722.A2G5A3"/>
<dbReference type="PANTHER" id="PTHR24188:SF29">
    <property type="entry name" value="GH09064P"/>
    <property type="match status" value="1"/>
</dbReference>
<dbReference type="PROSITE" id="PS50297">
    <property type="entry name" value="ANK_REP_REGION"/>
    <property type="match status" value="2"/>
</dbReference>
<evidence type="ECO:0000256" key="1">
    <source>
        <dbReference type="ARBA" id="ARBA00022737"/>
    </source>
</evidence>
<dbReference type="PRINTS" id="PR01415">
    <property type="entry name" value="ANKYRIN"/>
</dbReference>
<accession>A2G5A3</accession>
<dbReference type="InterPro" id="IPR002110">
    <property type="entry name" value="Ankyrin_rpt"/>
</dbReference>
<dbReference type="eggNOG" id="KOG4177">
    <property type="taxonomic scope" value="Eukaryota"/>
</dbReference>
<proteinExistence type="predicted"/>
<keyword evidence="2 3" id="KW-0040">ANK repeat</keyword>
<reference evidence="4" key="2">
    <citation type="journal article" date="2007" name="Science">
        <title>Draft genome sequence of the sexually transmitted pathogen Trichomonas vaginalis.</title>
        <authorList>
            <person name="Carlton J.M."/>
            <person name="Hirt R.P."/>
            <person name="Silva J.C."/>
            <person name="Delcher A.L."/>
            <person name="Schatz M."/>
            <person name="Zhao Q."/>
            <person name="Wortman J.R."/>
            <person name="Bidwell S.L."/>
            <person name="Alsmark U.C.M."/>
            <person name="Besteiro S."/>
            <person name="Sicheritz-Ponten T."/>
            <person name="Noel C.J."/>
            <person name="Dacks J.B."/>
            <person name="Foster P.G."/>
            <person name="Simillion C."/>
            <person name="Van de Peer Y."/>
            <person name="Miranda-Saavedra D."/>
            <person name="Barton G.J."/>
            <person name="Westrop G.D."/>
            <person name="Mueller S."/>
            <person name="Dessi D."/>
            <person name="Fiori P.L."/>
            <person name="Ren Q."/>
            <person name="Paulsen I."/>
            <person name="Zhang H."/>
            <person name="Bastida-Corcuera F.D."/>
            <person name="Simoes-Barbosa A."/>
            <person name="Brown M.T."/>
            <person name="Hayes R.D."/>
            <person name="Mukherjee M."/>
            <person name="Okumura C.Y."/>
            <person name="Schneider R."/>
            <person name="Smith A.J."/>
            <person name="Vanacova S."/>
            <person name="Villalvazo M."/>
            <person name="Haas B.J."/>
            <person name="Pertea M."/>
            <person name="Feldblyum T.V."/>
            <person name="Utterback T.R."/>
            <person name="Shu C.L."/>
            <person name="Osoegawa K."/>
            <person name="de Jong P.J."/>
            <person name="Hrdy I."/>
            <person name="Horvathova L."/>
            <person name="Zubacova Z."/>
            <person name="Dolezal P."/>
            <person name="Malik S.B."/>
            <person name="Logsdon J.M. Jr."/>
            <person name="Henze K."/>
            <person name="Gupta A."/>
            <person name="Wang C.C."/>
            <person name="Dunne R.L."/>
            <person name="Upcroft J.A."/>
            <person name="Upcroft P."/>
            <person name="White O."/>
            <person name="Salzberg S.L."/>
            <person name="Tang P."/>
            <person name="Chiu C.-H."/>
            <person name="Lee Y.-S."/>
            <person name="Embley T.M."/>
            <person name="Coombs G.H."/>
            <person name="Mottram J.C."/>
            <person name="Tachezy J."/>
            <person name="Fraser-Liggett C.M."/>
            <person name="Johnson P.J."/>
        </authorList>
    </citation>
    <scope>NUCLEOTIDE SEQUENCE [LARGE SCALE GENOMIC DNA]</scope>
    <source>
        <strain evidence="4">G3</strain>
    </source>
</reference>
<feature type="repeat" description="ANK" evidence="3">
    <location>
        <begin position="377"/>
        <end position="409"/>
    </location>
</feature>
<dbReference type="Proteomes" id="UP000001542">
    <property type="component" value="Unassembled WGS sequence"/>
</dbReference>
<dbReference type="EMBL" id="DS114415">
    <property type="protein sequence ID" value="EAX87668.1"/>
    <property type="molecule type" value="Genomic_DNA"/>
</dbReference>
<dbReference type="SMR" id="A2G5A3"/>
<dbReference type="SUPFAM" id="SSF48403">
    <property type="entry name" value="Ankyrin repeat"/>
    <property type="match status" value="1"/>
</dbReference>
<keyword evidence="5" id="KW-1185">Reference proteome</keyword>
<dbReference type="Gene3D" id="1.25.40.20">
    <property type="entry name" value="Ankyrin repeat-containing domain"/>
    <property type="match status" value="1"/>
</dbReference>
<dbReference type="PANTHER" id="PTHR24188">
    <property type="entry name" value="ANKYRIN REPEAT PROTEIN"/>
    <property type="match status" value="1"/>
</dbReference>
<dbReference type="VEuPathDB" id="TrichDB:TVAGG3_0526350"/>
<dbReference type="Pfam" id="PF12796">
    <property type="entry name" value="Ank_2"/>
    <property type="match status" value="1"/>
</dbReference>